<evidence type="ECO:0000256" key="1">
    <source>
        <dbReference type="PIRSR" id="PIRSR004789-50"/>
    </source>
</evidence>
<dbReference type="Proteomes" id="UP000494245">
    <property type="component" value="Unassembled WGS sequence"/>
</dbReference>
<dbReference type="InterPro" id="IPR005235">
    <property type="entry name" value="YmdB-like"/>
</dbReference>
<dbReference type="GO" id="GO:0046872">
    <property type="term" value="F:metal ion binding"/>
    <property type="evidence" value="ECO:0007669"/>
    <property type="project" value="UniProtKB-KW"/>
</dbReference>
<comment type="caution">
    <text evidence="3">The sequence shown here is derived from an EMBL/GenBank/DDBJ whole genome shotgun (WGS) entry which is preliminary data.</text>
</comment>
<gene>
    <name evidence="3" type="ORF">NNJEOMEG_03071</name>
</gene>
<evidence type="ECO:0008006" key="5">
    <source>
        <dbReference type="Google" id="ProtNLM"/>
    </source>
</evidence>
<dbReference type="InterPro" id="IPR029052">
    <property type="entry name" value="Metallo-depent_PP-like"/>
</dbReference>
<organism evidence="3 4">
    <name type="scientific">Fundidesulfovibrio magnetotacticus</name>
    <dbReference type="NCBI Taxonomy" id="2730080"/>
    <lineage>
        <taxon>Bacteria</taxon>
        <taxon>Pseudomonadati</taxon>
        <taxon>Thermodesulfobacteriota</taxon>
        <taxon>Desulfovibrionia</taxon>
        <taxon>Desulfovibrionales</taxon>
        <taxon>Desulfovibrionaceae</taxon>
        <taxon>Fundidesulfovibrio</taxon>
    </lineage>
</organism>
<feature type="binding site" evidence="2">
    <location>
        <position position="179"/>
    </location>
    <ligand>
        <name>Fe cation</name>
        <dbReference type="ChEBI" id="CHEBI:24875"/>
        <label>1</label>
    </ligand>
</feature>
<keyword evidence="4" id="KW-1185">Reference proteome</keyword>
<sequence>MLSVLFLGDVVGRPGRKALAEQARNLRRDLELDVLMANVENASGGIGLNAKAARELLALPLDVLTGGNHTWKHKDVFPVFQEAPRLLRPANYPAGAPGTGLRVFETAGGVPYAVLNLLGRTYMDAVDCPFQTARTLLDSLPADVAVRIVDFHAEATSEKKGMAYFLDGRVSAVLGTHTHVQTNDARILPGGTAALTDVGMCGPVHSVIGMDAQGIVNRFLTRLPVRFEVAKGPARLEGALCAIDESTGRALSIRPWQGGLS</sequence>
<name>A0A6V8LRX1_9BACT</name>
<dbReference type="PIRSF" id="PIRSF004789">
    <property type="entry name" value="DR1281"/>
    <property type="match status" value="1"/>
</dbReference>
<evidence type="ECO:0000313" key="4">
    <source>
        <dbReference type="Proteomes" id="UP000494245"/>
    </source>
</evidence>
<feature type="binding site" evidence="2">
    <location>
        <position position="9"/>
    </location>
    <ligand>
        <name>Fe cation</name>
        <dbReference type="ChEBI" id="CHEBI:24875"/>
        <label>1</label>
    </ligand>
</feature>
<dbReference type="EMBL" id="BLTE01000015">
    <property type="protein sequence ID" value="GFK95213.1"/>
    <property type="molecule type" value="Genomic_DNA"/>
</dbReference>
<proteinExistence type="predicted"/>
<evidence type="ECO:0000313" key="3">
    <source>
        <dbReference type="EMBL" id="GFK95213.1"/>
    </source>
</evidence>
<feature type="binding site" evidence="2">
    <location>
        <position position="40"/>
    </location>
    <ligand>
        <name>Fe cation</name>
        <dbReference type="ChEBI" id="CHEBI:24875"/>
        <label>1</label>
    </ligand>
</feature>
<dbReference type="Pfam" id="PF13277">
    <property type="entry name" value="YmdB"/>
    <property type="match status" value="1"/>
</dbReference>
<dbReference type="GO" id="GO:0004113">
    <property type="term" value="F:2',3'-cyclic-nucleotide 3'-phosphodiesterase activity"/>
    <property type="evidence" value="ECO:0007669"/>
    <property type="project" value="TreeGrafter"/>
</dbReference>
<feature type="binding site" evidence="2">
    <location>
        <position position="177"/>
    </location>
    <ligand>
        <name>Fe cation</name>
        <dbReference type="ChEBI" id="CHEBI:24875"/>
        <label>2</label>
    </ligand>
</feature>
<dbReference type="CDD" id="cd07382">
    <property type="entry name" value="MPP_DR1281"/>
    <property type="match status" value="1"/>
</dbReference>
<reference evidence="3 4" key="2">
    <citation type="submission" date="2020-05" db="EMBL/GenBank/DDBJ databases">
        <title>Draft genome sequence of Desulfovibrio sp. strainFSS-1.</title>
        <authorList>
            <person name="Shimoshige H."/>
            <person name="Kobayashi H."/>
            <person name="Maekawa T."/>
        </authorList>
    </citation>
    <scope>NUCLEOTIDE SEQUENCE [LARGE SCALE GENOMIC DNA]</scope>
    <source>
        <strain evidence="3 4">SIID29052-01</strain>
    </source>
</reference>
<dbReference type="Gene3D" id="3.60.21.10">
    <property type="match status" value="1"/>
</dbReference>
<feature type="active site" description="Proton donor" evidence="1">
    <location>
        <position position="69"/>
    </location>
</feature>
<dbReference type="PANTHER" id="PTHR36303">
    <property type="entry name" value="2',3'-CYCLIC-NUCLEOTIDE 2'-PHOSPHODIESTERASE"/>
    <property type="match status" value="1"/>
</dbReference>
<accession>A0A6V8LRX1</accession>
<feature type="binding site" evidence="2">
    <location>
        <position position="152"/>
    </location>
    <ligand>
        <name>Fe cation</name>
        <dbReference type="ChEBI" id="CHEBI:24875"/>
        <label>2</label>
    </ligand>
</feature>
<dbReference type="PANTHER" id="PTHR36303:SF1">
    <property type="entry name" value="2',3'-CYCLIC-NUCLEOTIDE 2'-PHOSPHODIESTERASE"/>
    <property type="match status" value="1"/>
</dbReference>
<keyword evidence="2" id="KW-0479">Metal-binding</keyword>
<evidence type="ECO:0000256" key="2">
    <source>
        <dbReference type="PIRSR" id="PIRSR004789-51"/>
    </source>
</evidence>
<feature type="binding site" evidence="2">
    <location>
        <position position="68"/>
    </location>
    <ligand>
        <name>Fe cation</name>
        <dbReference type="ChEBI" id="CHEBI:24875"/>
        <label>2</label>
    </ligand>
</feature>
<feature type="binding site" evidence="2">
    <location>
        <position position="40"/>
    </location>
    <ligand>
        <name>Fe cation</name>
        <dbReference type="ChEBI" id="CHEBI:24875"/>
        <label>2</label>
    </ligand>
</feature>
<feature type="binding site" evidence="2">
    <location>
        <position position="41"/>
    </location>
    <ligand>
        <name>Fe cation</name>
        <dbReference type="ChEBI" id="CHEBI:24875"/>
        <label>1</label>
    </ligand>
</feature>
<dbReference type="AlphaFoldDB" id="A0A6V8LRX1"/>
<protein>
    <recommendedName>
        <fullName evidence="5">TIGR00282 family metallophosphoesterase</fullName>
    </recommendedName>
</protein>
<reference evidence="3 4" key="1">
    <citation type="submission" date="2020-04" db="EMBL/GenBank/DDBJ databases">
        <authorList>
            <consortium name="Desulfovibrio sp. FSS-1 genome sequencing consortium"/>
            <person name="Shimoshige H."/>
            <person name="Kobayashi H."/>
            <person name="Maekawa T."/>
        </authorList>
    </citation>
    <scope>NUCLEOTIDE SEQUENCE [LARGE SCALE GENOMIC DNA]</scope>
    <source>
        <strain evidence="3 4">SIID29052-01</strain>
    </source>
</reference>
<dbReference type="SUPFAM" id="SSF56300">
    <property type="entry name" value="Metallo-dependent phosphatases"/>
    <property type="match status" value="1"/>
</dbReference>